<evidence type="ECO:0000256" key="5">
    <source>
        <dbReference type="SAM" id="MobiDB-lite"/>
    </source>
</evidence>
<evidence type="ECO:0000313" key="9">
    <source>
        <dbReference type="Proteomes" id="UP001372338"/>
    </source>
</evidence>
<comment type="caution">
    <text evidence="8">The sequence shown here is derived from an EMBL/GenBank/DDBJ whole genome shotgun (WGS) entry which is preliminary data.</text>
</comment>
<dbReference type="CDD" id="cd13220">
    <property type="entry name" value="PH-GRAM_GRAMDC"/>
    <property type="match status" value="1"/>
</dbReference>
<evidence type="ECO:0000256" key="3">
    <source>
        <dbReference type="ARBA" id="ARBA00022989"/>
    </source>
</evidence>
<reference evidence="8 9" key="1">
    <citation type="submission" date="2024-01" db="EMBL/GenBank/DDBJ databases">
        <title>The genomes of 5 underutilized Papilionoideae crops provide insights into root nodulation and disease resistanc.</title>
        <authorList>
            <person name="Yuan L."/>
        </authorList>
    </citation>
    <scope>NUCLEOTIDE SEQUENCE [LARGE SCALE GENOMIC DNA]</scope>
    <source>
        <strain evidence="8">ZHUSHIDOU_FW_LH</strain>
        <tissue evidence="8">Leaf</tissue>
    </source>
</reference>
<keyword evidence="3 6" id="KW-1133">Transmembrane helix</keyword>
<proteinExistence type="predicted"/>
<dbReference type="AlphaFoldDB" id="A0AAN9FSF9"/>
<organism evidence="8 9">
    <name type="scientific">Crotalaria pallida</name>
    <name type="common">Smooth rattlebox</name>
    <name type="synonym">Crotalaria striata</name>
    <dbReference type="NCBI Taxonomy" id="3830"/>
    <lineage>
        <taxon>Eukaryota</taxon>
        <taxon>Viridiplantae</taxon>
        <taxon>Streptophyta</taxon>
        <taxon>Embryophyta</taxon>
        <taxon>Tracheophyta</taxon>
        <taxon>Spermatophyta</taxon>
        <taxon>Magnoliopsida</taxon>
        <taxon>eudicotyledons</taxon>
        <taxon>Gunneridae</taxon>
        <taxon>Pentapetalae</taxon>
        <taxon>rosids</taxon>
        <taxon>fabids</taxon>
        <taxon>Fabales</taxon>
        <taxon>Fabaceae</taxon>
        <taxon>Papilionoideae</taxon>
        <taxon>50 kb inversion clade</taxon>
        <taxon>genistoids sensu lato</taxon>
        <taxon>core genistoids</taxon>
        <taxon>Crotalarieae</taxon>
        <taxon>Crotalaria</taxon>
    </lineage>
</organism>
<dbReference type="SMART" id="SM00568">
    <property type="entry name" value="GRAM"/>
    <property type="match status" value="1"/>
</dbReference>
<keyword evidence="2 6" id="KW-0812">Transmembrane</keyword>
<gene>
    <name evidence="8" type="ORF">RIF29_18309</name>
</gene>
<name>A0AAN9FSF9_CROPI</name>
<evidence type="ECO:0000256" key="6">
    <source>
        <dbReference type="SAM" id="Phobius"/>
    </source>
</evidence>
<feature type="domain" description="VASt" evidence="7">
    <location>
        <begin position="285"/>
        <end position="457"/>
    </location>
</feature>
<dbReference type="PANTHER" id="PTHR47666">
    <property type="entry name" value="PROTEIN VASCULAR ASSOCIATED DEATH 1, CHLOROPLASTIC"/>
    <property type="match status" value="1"/>
</dbReference>
<dbReference type="Proteomes" id="UP001372338">
    <property type="component" value="Unassembled WGS sequence"/>
</dbReference>
<dbReference type="EMBL" id="JAYWIO010000003">
    <property type="protein sequence ID" value="KAK7277158.1"/>
    <property type="molecule type" value="Genomic_DNA"/>
</dbReference>
<dbReference type="PROSITE" id="PS51778">
    <property type="entry name" value="VAST"/>
    <property type="match status" value="1"/>
</dbReference>
<accession>A0AAN9FSF9</accession>
<dbReference type="InterPro" id="IPR004182">
    <property type="entry name" value="GRAM"/>
</dbReference>
<feature type="compositionally biased region" description="Low complexity" evidence="5">
    <location>
        <begin position="27"/>
        <end position="37"/>
    </location>
</feature>
<dbReference type="InterPro" id="IPR011993">
    <property type="entry name" value="PH-like_dom_sf"/>
</dbReference>
<dbReference type="Pfam" id="PF16016">
    <property type="entry name" value="VASt"/>
    <property type="match status" value="1"/>
</dbReference>
<dbReference type="Pfam" id="PF02893">
    <property type="entry name" value="GRAM"/>
    <property type="match status" value="1"/>
</dbReference>
<evidence type="ECO:0000256" key="1">
    <source>
        <dbReference type="ARBA" id="ARBA00004167"/>
    </source>
</evidence>
<dbReference type="GO" id="GO:0016020">
    <property type="term" value="C:membrane"/>
    <property type="evidence" value="ECO:0007669"/>
    <property type="project" value="UniProtKB-SubCell"/>
</dbReference>
<feature type="region of interest" description="Disordered" evidence="5">
    <location>
        <begin position="230"/>
        <end position="266"/>
    </location>
</feature>
<protein>
    <recommendedName>
        <fullName evidence="7">VASt domain-containing protein</fullName>
    </recommendedName>
</protein>
<evidence type="ECO:0000313" key="8">
    <source>
        <dbReference type="EMBL" id="KAK7277158.1"/>
    </source>
</evidence>
<dbReference type="Gene3D" id="2.30.29.30">
    <property type="entry name" value="Pleckstrin-homology domain (PH domain)/Phosphotyrosine-binding domain (PTB)"/>
    <property type="match status" value="1"/>
</dbReference>
<keyword evidence="4 6" id="KW-0472">Membrane</keyword>
<sequence>MASTAVATAGGSIIEPPQHQTVDHSSSRNSFASAASAEDAVDRNDSSNSTPNLSREAEIQLQSPDLLKSEEYRQLFRLPLEEVLIEDFNCALQENILLQGHMYLFVNFICFYSNIFGFETKRIIPIPEVTGVRRAKTAGLFPNAIEIFAGSKKYFFASFLSRDDAFKIINDGWLRHGNGAGAITEQQESIYESSSQENGYIAIDNAKSADILDKELLSSDLSKDASTCKDVGLPSNVGDDPVLMSDSHKQSGVKHVAEPESNNDDPSMSWNWMEEDIDAPTTPEGYTCVAESVFPIMVEDFFRYFFSDDGVNFLESFHKRCGDKEFKCGSWHPQEKFGYAREVSFQHPIKLYLGAKFSGCHVVQKYRVYKNSHLVIETSQDVTDVPYSDYFRVEGLWDVERHKDESKECCILRVYVNVMFLKKTIFKGKIVQSTIEECREAYALWMNMAHELLKQKNGEEQQESGAVAITQNGKRNLNRGGKTVESSEGSVEHNTPTMLQNISNVIDDTSNVSTHLQGNFMNTTSAPSLFKEFMTKIRLSLNSQSNLSVLLVTIFALIFLMQQFSILVLLARPQHIHVNAPVDYMNKLENGMTRSPSDIAWMEKRIHHLKDDIYMVETRLERMRYEHALLKKQLKDLERK</sequence>
<evidence type="ECO:0000259" key="7">
    <source>
        <dbReference type="PROSITE" id="PS51778"/>
    </source>
</evidence>
<dbReference type="InterPro" id="IPR031968">
    <property type="entry name" value="VASt"/>
</dbReference>
<keyword evidence="9" id="KW-1185">Reference proteome</keyword>
<feature type="transmembrane region" description="Helical" evidence="6">
    <location>
        <begin position="547"/>
        <end position="570"/>
    </location>
</feature>
<feature type="region of interest" description="Disordered" evidence="5">
    <location>
        <begin position="1"/>
        <end position="56"/>
    </location>
</feature>
<comment type="subcellular location">
    <subcellularLocation>
        <location evidence="1">Membrane</location>
        <topology evidence="1">Single-pass membrane protein</topology>
    </subcellularLocation>
</comment>
<evidence type="ECO:0000256" key="4">
    <source>
        <dbReference type="ARBA" id="ARBA00023136"/>
    </source>
</evidence>
<evidence type="ECO:0000256" key="2">
    <source>
        <dbReference type="ARBA" id="ARBA00022692"/>
    </source>
</evidence>
<dbReference type="GO" id="GO:0043069">
    <property type="term" value="P:negative regulation of programmed cell death"/>
    <property type="evidence" value="ECO:0007669"/>
    <property type="project" value="TreeGrafter"/>
</dbReference>
<dbReference type="PANTHER" id="PTHR47666:SF1">
    <property type="entry name" value="PROTEIN VASCULAR ASSOCIATED DEATH 1, CHLOROPLASTIC"/>
    <property type="match status" value="1"/>
</dbReference>